<name>A0A1P8KF89_9BURK</name>
<dbReference type="Proteomes" id="UP000186110">
    <property type="component" value="Chromosome"/>
</dbReference>
<accession>A0A1P8KF89</accession>
<reference evidence="2 3" key="1">
    <citation type="submission" date="2017-01" db="EMBL/GenBank/DDBJ databases">
        <authorList>
            <person name="Mah S.A."/>
            <person name="Swanson W.J."/>
            <person name="Moy G.W."/>
            <person name="Vacquier V.D."/>
        </authorList>
    </citation>
    <scope>NUCLEOTIDE SEQUENCE [LARGE SCALE GENOMIC DNA]</scope>
    <source>
        <strain evidence="2 3">DSM 22694</strain>
    </source>
</reference>
<feature type="domain" description="PilZ" evidence="1">
    <location>
        <begin position="8"/>
        <end position="102"/>
    </location>
</feature>
<organism evidence="2 3">
    <name type="scientific">Rhodoferax saidenbachensis</name>
    <dbReference type="NCBI Taxonomy" id="1484693"/>
    <lineage>
        <taxon>Bacteria</taxon>
        <taxon>Pseudomonadati</taxon>
        <taxon>Pseudomonadota</taxon>
        <taxon>Betaproteobacteria</taxon>
        <taxon>Burkholderiales</taxon>
        <taxon>Comamonadaceae</taxon>
        <taxon>Rhodoferax</taxon>
    </lineage>
</organism>
<dbReference type="STRING" id="1484693.RS694_02550"/>
<dbReference type="Pfam" id="PF07238">
    <property type="entry name" value="PilZ"/>
    <property type="match status" value="1"/>
</dbReference>
<gene>
    <name evidence="2" type="ORF">RS694_02550</name>
</gene>
<protein>
    <submittedName>
        <fullName evidence="2">PilZ domain-containing protein</fullName>
    </submittedName>
</protein>
<sequence length="122" mass="13410">MVVATGHRRFFRSLIETPARLNLAGQMREVRLLDISLQGALVEAPPGLQSLVGTRGRLRLSLLPTEVISMDVAVARTQGHCLGLRCVNIDLDSITHLRQLVARNSEDPQWVGLDLARLIGHA</sequence>
<evidence type="ECO:0000313" key="2">
    <source>
        <dbReference type="EMBL" id="APW44652.1"/>
    </source>
</evidence>
<dbReference type="GO" id="GO:0035438">
    <property type="term" value="F:cyclic-di-GMP binding"/>
    <property type="evidence" value="ECO:0007669"/>
    <property type="project" value="InterPro"/>
</dbReference>
<dbReference type="AlphaFoldDB" id="A0A1P8KF89"/>
<dbReference type="Gene3D" id="2.40.10.220">
    <property type="entry name" value="predicted glycosyltransferase like domains"/>
    <property type="match status" value="1"/>
</dbReference>
<dbReference type="eggNOG" id="ENOG5032YUI">
    <property type="taxonomic scope" value="Bacteria"/>
</dbReference>
<keyword evidence="3" id="KW-1185">Reference proteome</keyword>
<dbReference type="SUPFAM" id="SSF141371">
    <property type="entry name" value="PilZ domain-like"/>
    <property type="match status" value="1"/>
</dbReference>
<dbReference type="EMBL" id="CP019239">
    <property type="protein sequence ID" value="APW44652.1"/>
    <property type="molecule type" value="Genomic_DNA"/>
</dbReference>
<evidence type="ECO:0000259" key="1">
    <source>
        <dbReference type="Pfam" id="PF07238"/>
    </source>
</evidence>
<proteinExistence type="predicted"/>
<evidence type="ECO:0000313" key="3">
    <source>
        <dbReference type="Proteomes" id="UP000186110"/>
    </source>
</evidence>
<dbReference type="KEGG" id="rsb:RS694_02550"/>
<dbReference type="InterPro" id="IPR009875">
    <property type="entry name" value="PilZ_domain"/>
</dbReference>